<dbReference type="Proteomes" id="UP001607303">
    <property type="component" value="Unassembled WGS sequence"/>
</dbReference>
<evidence type="ECO:0000313" key="3">
    <source>
        <dbReference type="Proteomes" id="UP001607303"/>
    </source>
</evidence>
<keyword evidence="3" id="KW-1185">Reference proteome</keyword>
<reference evidence="2 3" key="1">
    <citation type="journal article" date="2024" name="Ann. Entomol. Soc. Am.">
        <title>Genomic analyses of the southern and eastern yellowjacket wasps (Hymenoptera: Vespidae) reveal evolutionary signatures of social life.</title>
        <authorList>
            <person name="Catto M.A."/>
            <person name="Caine P.B."/>
            <person name="Orr S.E."/>
            <person name="Hunt B.G."/>
            <person name="Goodisman M.A.D."/>
        </authorList>
    </citation>
    <scope>NUCLEOTIDE SEQUENCE [LARGE SCALE GENOMIC DNA]</scope>
    <source>
        <strain evidence="2">232</strain>
        <tissue evidence="2">Head and thorax</tissue>
    </source>
</reference>
<accession>A0ABD2ALY6</accession>
<feature type="region of interest" description="Disordered" evidence="1">
    <location>
        <begin position="23"/>
        <end position="43"/>
    </location>
</feature>
<feature type="compositionally biased region" description="Polar residues" evidence="1">
    <location>
        <begin position="29"/>
        <end position="43"/>
    </location>
</feature>
<evidence type="ECO:0000313" key="2">
    <source>
        <dbReference type="EMBL" id="KAL2721634.1"/>
    </source>
</evidence>
<dbReference type="AlphaFoldDB" id="A0ABD2ALY6"/>
<protein>
    <submittedName>
        <fullName evidence="2">Uncharacterized protein</fullName>
    </submittedName>
</protein>
<gene>
    <name evidence="2" type="ORF">V1477_020454</name>
</gene>
<comment type="caution">
    <text evidence="2">The sequence shown here is derived from an EMBL/GenBank/DDBJ whole genome shotgun (WGS) entry which is preliminary data.</text>
</comment>
<evidence type="ECO:0000256" key="1">
    <source>
        <dbReference type="SAM" id="MobiDB-lite"/>
    </source>
</evidence>
<dbReference type="EMBL" id="JAYRBN010000116">
    <property type="protein sequence ID" value="KAL2721634.1"/>
    <property type="molecule type" value="Genomic_DNA"/>
</dbReference>
<sequence length="89" mass="9757">MSYRGLRFIERRLFDHAGHANFRVETPSDRGSPTAATSTRSDVSSNGLVHIRLLDANTGRIERTFARVSAGTDVMFSGAINSPTITDFV</sequence>
<organism evidence="2 3">
    <name type="scientific">Vespula maculifrons</name>
    <name type="common">Eastern yellow jacket</name>
    <name type="synonym">Wasp</name>
    <dbReference type="NCBI Taxonomy" id="7453"/>
    <lineage>
        <taxon>Eukaryota</taxon>
        <taxon>Metazoa</taxon>
        <taxon>Ecdysozoa</taxon>
        <taxon>Arthropoda</taxon>
        <taxon>Hexapoda</taxon>
        <taxon>Insecta</taxon>
        <taxon>Pterygota</taxon>
        <taxon>Neoptera</taxon>
        <taxon>Endopterygota</taxon>
        <taxon>Hymenoptera</taxon>
        <taxon>Apocrita</taxon>
        <taxon>Aculeata</taxon>
        <taxon>Vespoidea</taxon>
        <taxon>Vespidae</taxon>
        <taxon>Vespinae</taxon>
        <taxon>Vespula</taxon>
    </lineage>
</organism>
<proteinExistence type="predicted"/>
<name>A0ABD2ALY6_VESMC</name>